<dbReference type="PROSITE" id="PS00061">
    <property type="entry name" value="ADH_SHORT"/>
    <property type="match status" value="1"/>
</dbReference>
<evidence type="ECO:0000256" key="2">
    <source>
        <dbReference type="ARBA" id="ARBA00023002"/>
    </source>
</evidence>
<dbReference type="EMBL" id="BMMT01000006">
    <property type="protein sequence ID" value="GGI84750.1"/>
    <property type="molecule type" value="Genomic_DNA"/>
</dbReference>
<dbReference type="PANTHER" id="PTHR44169">
    <property type="entry name" value="NADPH-DEPENDENT 1-ACYLDIHYDROXYACETONE PHOSPHATE REDUCTASE"/>
    <property type="match status" value="1"/>
</dbReference>
<dbReference type="SUPFAM" id="SSF51735">
    <property type="entry name" value="NAD(P)-binding Rossmann-fold domains"/>
    <property type="match status" value="1"/>
</dbReference>
<dbReference type="GO" id="GO:0016491">
    <property type="term" value="F:oxidoreductase activity"/>
    <property type="evidence" value="ECO:0007669"/>
    <property type="project" value="UniProtKB-KW"/>
</dbReference>
<organism evidence="3 4">
    <name type="scientific">Saccharopolyspora thermophila</name>
    <dbReference type="NCBI Taxonomy" id="89367"/>
    <lineage>
        <taxon>Bacteria</taxon>
        <taxon>Bacillati</taxon>
        <taxon>Actinomycetota</taxon>
        <taxon>Actinomycetes</taxon>
        <taxon>Pseudonocardiales</taxon>
        <taxon>Pseudonocardiaceae</taxon>
        <taxon>Saccharopolyspora</taxon>
    </lineage>
</organism>
<dbReference type="Pfam" id="PF00106">
    <property type="entry name" value="adh_short"/>
    <property type="match status" value="1"/>
</dbReference>
<dbReference type="PANTHER" id="PTHR44169:SF6">
    <property type="entry name" value="NADPH-DEPENDENT 1-ACYLDIHYDROXYACETONE PHOSPHATE REDUCTASE"/>
    <property type="match status" value="1"/>
</dbReference>
<proteinExistence type="inferred from homology"/>
<reference evidence="3 4" key="1">
    <citation type="journal article" date="2014" name="Int. J. Syst. Evol. Microbiol.">
        <title>Complete genome sequence of Corynebacterium casei LMG S-19264T (=DSM 44701T), isolated from a smear-ripened cheese.</title>
        <authorList>
            <consortium name="US DOE Joint Genome Institute (JGI-PGF)"/>
            <person name="Walter F."/>
            <person name="Albersmeier A."/>
            <person name="Kalinowski J."/>
            <person name="Ruckert C."/>
        </authorList>
    </citation>
    <scope>NUCLEOTIDE SEQUENCE [LARGE SCALE GENOMIC DNA]</scope>
    <source>
        <strain evidence="3 4">CGMCC 4.7206</strain>
    </source>
</reference>
<dbReference type="RefSeq" id="WP_188987248.1">
    <property type="nucleotide sequence ID" value="NZ_BMMT01000006.1"/>
</dbReference>
<dbReference type="Gene3D" id="3.40.50.720">
    <property type="entry name" value="NAD(P)-binding Rossmann-like Domain"/>
    <property type="match status" value="1"/>
</dbReference>
<dbReference type="AlphaFoldDB" id="A0A917NCQ7"/>
<dbReference type="InterPro" id="IPR020904">
    <property type="entry name" value="Sc_DH/Rdtase_CS"/>
</dbReference>
<dbReference type="InterPro" id="IPR002347">
    <property type="entry name" value="SDR_fam"/>
</dbReference>
<dbReference type="Proteomes" id="UP000597989">
    <property type="component" value="Unassembled WGS sequence"/>
</dbReference>
<evidence type="ECO:0000256" key="1">
    <source>
        <dbReference type="ARBA" id="ARBA00006484"/>
    </source>
</evidence>
<sequence length="254" mass="26970">MKISGNTVFIPGATSGIGLALALELQGRGNTVIVGGRRAALLEQIAAEHPGIDTVCIDTTDAESIGAATKKVLSRYPDLNVLVAMAGIMRIEDWHAPETFLASAESVITTNVLGPIRLIAAFIEHLRAQPDATIMTVSSGLAFVPLKVTPSYNASKAAIHMLSESIRLQLADTAVRVVELVPPAVRTSLLPGQDSSEFAMPLNEFVAEVVALLESQPDAKEIQVENVKFLRHAEASGNYDQVVAVLNAFDPHGN</sequence>
<dbReference type="PRINTS" id="PR00081">
    <property type="entry name" value="GDHRDH"/>
</dbReference>
<evidence type="ECO:0000313" key="3">
    <source>
        <dbReference type="EMBL" id="GGI84750.1"/>
    </source>
</evidence>
<dbReference type="InterPro" id="IPR036291">
    <property type="entry name" value="NAD(P)-bd_dom_sf"/>
</dbReference>
<protein>
    <submittedName>
        <fullName evidence="3">Oxidoreductase</fullName>
    </submittedName>
</protein>
<evidence type="ECO:0000313" key="4">
    <source>
        <dbReference type="Proteomes" id="UP000597989"/>
    </source>
</evidence>
<keyword evidence="2" id="KW-0560">Oxidoreductase</keyword>
<comment type="similarity">
    <text evidence="1">Belongs to the short-chain dehydrogenases/reductases (SDR) family.</text>
</comment>
<comment type="caution">
    <text evidence="3">The sequence shown here is derived from an EMBL/GenBank/DDBJ whole genome shotgun (WGS) entry which is preliminary data.</text>
</comment>
<name>A0A917NCQ7_9PSEU</name>
<gene>
    <name evidence="3" type="ORF">GCM10011581_22360</name>
</gene>
<accession>A0A917NCQ7</accession>